<dbReference type="Pfam" id="PF18029">
    <property type="entry name" value="Glyoxalase_6"/>
    <property type="match status" value="1"/>
</dbReference>
<dbReference type="InterPro" id="IPR041581">
    <property type="entry name" value="Glyoxalase_6"/>
</dbReference>
<evidence type="ECO:0000313" key="2">
    <source>
        <dbReference type="EMBL" id="GHB52535.1"/>
    </source>
</evidence>
<proteinExistence type="predicted"/>
<dbReference type="SUPFAM" id="SSF54593">
    <property type="entry name" value="Glyoxalase/Bleomycin resistance protein/Dihydroxybiphenyl dioxygenase"/>
    <property type="match status" value="2"/>
</dbReference>
<gene>
    <name evidence="2" type="ORF">GCM10010347_23060</name>
</gene>
<sequence>MQDSTGDALGAPCWVSLATRDLEAAQRFYAAVLGWTFRPGGLGEGLAVAEVEGAPVAEIGALAGELEVPAAWTAYFAVENADETVARIRERGGTVGVGPVSFETGGRGALATDRDGAVFGIWEGIVFSGWRVGSGHAPAWLELLTLNAFDAAVFYGEVLRWADGPVEISYEDDQVVLRHHGEPVARLNSGPVETAALQPQVRPRWRVHFRVPALEPALEAAEALGGRVMSDIEENASERWAALRDPDGALFTVTASLTHDQPTGRS</sequence>
<protein>
    <recommendedName>
        <fullName evidence="1">VOC domain-containing protein</fullName>
    </recommendedName>
</protein>
<dbReference type="Gene3D" id="3.10.180.10">
    <property type="entry name" value="2,3-Dihydroxybiphenyl 1,2-Dioxygenase, domain 1"/>
    <property type="match status" value="2"/>
</dbReference>
<dbReference type="CDD" id="cd07247">
    <property type="entry name" value="SgaA_N_like"/>
    <property type="match status" value="1"/>
</dbReference>
<dbReference type="Pfam" id="PF00903">
    <property type="entry name" value="Glyoxalase"/>
    <property type="match status" value="1"/>
</dbReference>
<organism evidence="2 3">
    <name type="scientific">Streptomyces cirratus</name>
    <dbReference type="NCBI Taxonomy" id="68187"/>
    <lineage>
        <taxon>Bacteria</taxon>
        <taxon>Bacillati</taxon>
        <taxon>Actinomycetota</taxon>
        <taxon>Actinomycetes</taxon>
        <taxon>Kitasatosporales</taxon>
        <taxon>Streptomycetaceae</taxon>
        <taxon>Streptomyces</taxon>
    </lineage>
</organism>
<reference evidence="3" key="1">
    <citation type="journal article" date="2019" name="Int. J. Syst. Evol. Microbiol.">
        <title>The Global Catalogue of Microorganisms (GCM) 10K type strain sequencing project: providing services to taxonomists for standard genome sequencing and annotation.</title>
        <authorList>
            <consortium name="The Broad Institute Genomics Platform"/>
            <consortium name="The Broad Institute Genome Sequencing Center for Infectious Disease"/>
            <person name="Wu L."/>
            <person name="Ma J."/>
        </authorList>
    </citation>
    <scope>NUCLEOTIDE SEQUENCE [LARGE SCALE GENOMIC DNA]</scope>
    <source>
        <strain evidence="3">JCM 4738</strain>
    </source>
</reference>
<feature type="domain" description="VOC" evidence="1">
    <location>
        <begin position="11"/>
        <end position="124"/>
    </location>
</feature>
<dbReference type="PANTHER" id="PTHR33993">
    <property type="entry name" value="GLYOXALASE-RELATED"/>
    <property type="match status" value="1"/>
</dbReference>
<dbReference type="InterPro" id="IPR004360">
    <property type="entry name" value="Glyas_Fos-R_dOase_dom"/>
</dbReference>
<dbReference type="EMBL" id="BMVP01000003">
    <property type="protein sequence ID" value="GHB52535.1"/>
    <property type="molecule type" value="Genomic_DNA"/>
</dbReference>
<name>A0ABQ3EV39_9ACTN</name>
<keyword evidence="3" id="KW-1185">Reference proteome</keyword>
<accession>A0ABQ3EV39</accession>
<dbReference type="PROSITE" id="PS51819">
    <property type="entry name" value="VOC"/>
    <property type="match status" value="2"/>
</dbReference>
<dbReference type="InterPro" id="IPR052164">
    <property type="entry name" value="Anthracycline_SecMetBiosynth"/>
</dbReference>
<dbReference type="InterPro" id="IPR037523">
    <property type="entry name" value="VOC_core"/>
</dbReference>
<feature type="domain" description="VOC" evidence="1">
    <location>
        <begin position="137"/>
        <end position="256"/>
    </location>
</feature>
<evidence type="ECO:0000259" key="1">
    <source>
        <dbReference type="PROSITE" id="PS51819"/>
    </source>
</evidence>
<dbReference type="Proteomes" id="UP000642673">
    <property type="component" value="Unassembled WGS sequence"/>
</dbReference>
<evidence type="ECO:0000313" key="3">
    <source>
        <dbReference type="Proteomes" id="UP000642673"/>
    </source>
</evidence>
<dbReference type="InterPro" id="IPR029068">
    <property type="entry name" value="Glyas_Bleomycin-R_OHBP_Dase"/>
</dbReference>
<dbReference type="PANTHER" id="PTHR33993:SF10">
    <property type="entry name" value="CONSERVED PROTEIN"/>
    <property type="match status" value="1"/>
</dbReference>
<comment type="caution">
    <text evidence="2">The sequence shown here is derived from an EMBL/GenBank/DDBJ whole genome shotgun (WGS) entry which is preliminary data.</text>
</comment>